<proteinExistence type="predicted"/>
<keyword evidence="1" id="KW-0472">Membrane</keyword>
<dbReference type="EMBL" id="BMKW01000001">
    <property type="protein sequence ID" value="GGJ00568.1"/>
    <property type="molecule type" value="Genomic_DNA"/>
</dbReference>
<protein>
    <submittedName>
        <fullName evidence="2">Response regulator</fullName>
    </submittedName>
</protein>
<evidence type="ECO:0000313" key="2">
    <source>
        <dbReference type="EMBL" id="GGJ00568.1"/>
    </source>
</evidence>
<reference evidence="2" key="1">
    <citation type="journal article" date="2014" name="Int. J. Syst. Evol. Microbiol.">
        <title>Complete genome sequence of Corynebacterium casei LMG S-19264T (=DSM 44701T), isolated from a smear-ripened cheese.</title>
        <authorList>
            <consortium name="US DOE Joint Genome Institute (JGI-PGF)"/>
            <person name="Walter F."/>
            <person name="Albersmeier A."/>
            <person name="Kalinowski J."/>
            <person name="Ruckert C."/>
        </authorList>
    </citation>
    <scope>NUCLEOTIDE SEQUENCE</scope>
    <source>
        <strain evidence="2">CGMCC 1.3617</strain>
    </source>
</reference>
<evidence type="ECO:0000313" key="3">
    <source>
        <dbReference type="Proteomes" id="UP000661507"/>
    </source>
</evidence>
<keyword evidence="1" id="KW-1133">Transmembrane helix</keyword>
<gene>
    <name evidence="2" type="ORF">GCM10011320_04260</name>
</gene>
<feature type="transmembrane region" description="Helical" evidence="1">
    <location>
        <begin position="15"/>
        <end position="36"/>
    </location>
</feature>
<keyword evidence="1" id="KW-0812">Transmembrane</keyword>
<dbReference type="Proteomes" id="UP000661507">
    <property type="component" value="Unassembled WGS sequence"/>
</dbReference>
<evidence type="ECO:0000256" key="1">
    <source>
        <dbReference type="SAM" id="Phobius"/>
    </source>
</evidence>
<reference evidence="2" key="2">
    <citation type="submission" date="2020-09" db="EMBL/GenBank/DDBJ databases">
        <authorList>
            <person name="Sun Q."/>
            <person name="Zhou Y."/>
        </authorList>
    </citation>
    <scope>NUCLEOTIDE SEQUENCE</scope>
    <source>
        <strain evidence="2">CGMCC 1.3617</strain>
    </source>
</reference>
<sequence length="210" mass="22092">MAADPPTAGQIAVQIMQASAGIIWSLLAAGAFVTLLPQIRGLFGKADQFEAFGIKVSLKALAAAGAEKQVAIPLAGPEGSPLRDRLAKEGKRLNGAEILWVDDRPSGNHNEAQALMALGAHLTFAASTAEAEELLRARPCRFDLVLSDWARPESPAAGPALLAILSGLESDTPFIFYVGQPRDLPPGAQGLATRPDQLLELILDALKDRG</sequence>
<accession>A0A917K7J5</accession>
<name>A0A917K7J5_9PROT</name>
<dbReference type="Gene3D" id="3.40.50.2300">
    <property type="match status" value="1"/>
</dbReference>
<dbReference type="AlphaFoldDB" id="A0A917K7J5"/>
<keyword evidence="3" id="KW-1185">Reference proteome</keyword>
<organism evidence="2 3">
    <name type="scientific">Neoroseomonas lacus</name>
    <dbReference type="NCBI Taxonomy" id="287609"/>
    <lineage>
        <taxon>Bacteria</taxon>
        <taxon>Pseudomonadati</taxon>
        <taxon>Pseudomonadota</taxon>
        <taxon>Alphaproteobacteria</taxon>
        <taxon>Acetobacterales</taxon>
        <taxon>Acetobacteraceae</taxon>
        <taxon>Neoroseomonas</taxon>
    </lineage>
</organism>
<dbReference type="InterPro" id="IPR011006">
    <property type="entry name" value="CheY-like_superfamily"/>
</dbReference>
<dbReference type="SUPFAM" id="SSF52172">
    <property type="entry name" value="CheY-like"/>
    <property type="match status" value="1"/>
</dbReference>
<dbReference type="RefSeq" id="WP_188965250.1">
    <property type="nucleotide sequence ID" value="NZ_BMKW01000001.1"/>
</dbReference>
<comment type="caution">
    <text evidence="2">The sequence shown here is derived from an EMBL/GenBank/DDBJ whole genome shotgun (WGS) entry which is preliminary data.</text>
</comment>